<dbReference type="EMBL" id="MU277201">
    <property type="protein sequence ID" value="KAI0063828.1"/>
    <property type="molecule type" value="Genomic_DNA"/>
</dbReference>
<comment type="caution">
    <text evidence="1">The sequence shown here is derived from an EMBL/GenBank/DDBJ whole genome shotgun (WGS) entry which is preliminary data.</text>
</comment>
<organism evidence="1 2">
    <name type="scientific">Artomyces pyxidatus</name>
    <dbReference type="NCBI Taxonomy" id="48021"/>
    <lineage>
        <taxon>Eukaryota</taxon>
        <taxon>Fungi</taxon>
        <taxon>Dikarya</taxon>
        <taxon>Basidiomycota</taxon>
        <taxon>Agaricomycotina</taxon>
        <taxon>Agaricomycetes</taxon>
        <taxon>Russulales</taxon>
        <taxon>Auriscalpiaceae</taxon>
        <taxon>Artomyces</taxon>
    </lineage>
</organism>
<accession>A0ACB8T5L2</accession>
<reference evidence="1" key="1">
    <citation type="submission" date="2021-03" db="EMBL/GenBank/DDBJ databases">
        <authorList>
            <consortium name="DOE Joint Genome Institute"/>
            <person name="Ahrendt S."/>
            <person name="Looney B.P."/>
            <person name="Miyauchi S."/>
            <person name="Morin E."/>
            <person name="Drula E."/>
            <person name="Courty P.E."/>
            <person name="Chicoki N."/>
            <person name="Fauchery L."/>
            <person name="Kohler A."/>
            <person name="Kuo A."/>
            <person name="Labutti K."/>
            <person name="Pangilinan J."/>
            <person name="Lipzen A."/>
            <person name="Riley R."/>
            <person name="Andreopoulos W."/>
            <person name="He G."/>
            <person name="Johnson J."/>
            <person name="Barry K.W."/>
            <person name="Grigoriev I.V."/>
            <person name="Nagy L."/>
            <person name="Hibbett D."/>
            <person name="Henrissat B."/>
            <person name="Matheny P.B."/>
            <person name="Labbe J."/>
            <person name="Martin F."/>
        </authorList>
    </citation>
    <scope>NUCLEOTIDE SEQUENCE</scope>
    <source>
        <strain evidence="1">HHB10654</strain>
    </source>
</reference>
<gene>
    <name evidence="1" type="ORF">BV25DRAFT_365529</name>
</gene>
<reference evidence="1" key="2">
    <citation type="journal article" date="2022" name="New Phytol.">
        <title>Evolutionary transition to the ectomycorrhizal habit in the genomes of a hyperdiverse lineage of mushroom-forming fungi.</title>
        <authorList>
            <person name="Looney B."/>
            <person name="Miyauchi S."/>
            <person name="Morin E."/>
            <person name="Drula E."/>
            <person name="Courty P.E."/>
            <person name="Kohler A."/>
            <person name="Kuo A."/>
            <person name="LaButti K."/>
            <person name="Pangilinan J."/>
            <person name="Lipzen A."/>
            <person name="Riley R."/>
            <person name="Andreopoulos W."/>
            <person name="He G."/>
            <person name="Johnson J."/>
            <person name="Nolan M."/>
            <person name="Tritt A."/>
            <person name="Barry K.W."/>
            <person name="Grigoriev I.V."/>
            <person name="Nagy L.G."/>
            <person name="Hibbett D."/>
            <person name="Henrissat B."/>
            <person name="Matheny P.B."/>
            <person name="Labbe J."/>
            <person name="Martin F.M."/>
        </authorList>
    </citation>
    <scope>NUCLEOTIDE SEQUENCE</scope>
    <source>
        <strain evidence="1">HHB10654</strain>
    </source>
</reference>
<sequence>MLPPVPPALVSRMSYMRFPGLPNLPDLPSFPNIEINPLPETIFQKTVQGFLHVIVNLSRLDTVLLLIILVLLQSSPSARPTANFAVGIVSLILGLEIASINAYLLVCSWISPDTTLEPLTITYLGIINSMTPILTDAVLLYHVVVTAAAHSTSMVSLIAKMAAPVTLKFVRLANAGMYIYQSTQAVLSASDVFSDFPVLEIVQTRSAQIACGLQMVDNVYVANCLRYYPVSFMNSLAGTH</sequence>
<dbReference type="Proteomes" id="UP000814140">
    <property type="component" value="Unassembled WGS sequence"/>
</dbReference>
<proteinExistence type="predicted"/>
<protein>
    <submittedName>
        <fullName evidence="1">Uncharacterized protein</fullName>
    </submittedName>
</protein>
<evidence type="ECO:0000313" key="2">
    <source>
        <dbReference type="Proteomes" id="UP000814140"/>
    </source>
</evidence>
<name>A0ACB8T5L2_9AGAM</name>
<keyword evidence="2" id="KW-1185">Reference proteome</keyword>
<evidence type="ECO:0000313" key="1">
    <source>
        <dbReference type="EMBL" id="KAI0063828.1"/>
    </source>
</evidence>